<organism evidence="21 22">
    <name type="scientific">Kitasatospora acidiphila</name>
    <dbReference type="NCBI Taxonomy" id="2567942"/>
    <lineage>
        <taxon>Bacteria</taxon>
        <taxon>Bacillati</taxon>
        <taxon>Actinomycetota</taxon>
        <taxon>Actinomycetes</taxon>
        <taxon>Kitasatosporales</taxon>
        <taxon>Streptomycetaceae</taxon>
        <taxon>Kitasatospora</taxon>
    </lineage>
</organism>
<evidence type="ECO:0000256" key="12">
    <source>
        <dbReference type="ARBA" id="ARBA00022777"/>
    </source>
</evidence>
<evidence type="ECO:0000256" key="6">
    <source>
        <dbReference type="ARBA" id="ARBA00022485"/>
    </source>
</evidence>
<feature type="domain" description="Histidine kinase" evidence="20">
    <location>
        <begin position="304"/>
        <end position="387"/>
    </location>
</feature>
<dbReference type="PANTHER" id="PTHR24421">
    <property type="entry name" value="NITRATE/NITRITE SENSOR PROTEIN NARX-RELATED"/>
    <property type="match status" value="1"/>
</dbReference>
<dbReference type="SMART" id="SM00387">
    <property type="entry name" value="HATPase_c"/>
    <property type="match status" value="1"/>
</dbReference>
<dbReference type="GO" id="GO:0046983">
    <property type="term" value="F:protein dimerization activity"/>
    <property type="evidence" value="ECO:0007669"/>
    <property type="project" value="InterPro"/>
</dbReference>
<evidence type="ECO:0000313" key="21">
    <source>
        <dbReference type="EMBL" id="TQF04002.1"/>
    </source>
</evidence>
<dbReference type="GO" id="GO:0005737">
    <property type="term" value="C:cytoplasm"/>
    <property type="evidence" value="ECO:0007669"/>
    <property type="project" value="UniProtKB-SubCell"/>
</dbReference>
<keyword evidence="19" id="KW-0472">Membrane</keyword>
<keyword evidence="13" id="KW-0067">ATP-binding</keyword>
<evidence type="ECO:0000256" key="17">
    <source>
        <dbReference type="ARBA" id="ARBA00024827"/>
    </source>
</evidence>
<dbReference type="Gene3D" id="1.20.5.1930">
    <property type="match status" value="1"/>
</dbReference>
<dbReference type="InterPro" id="IPR004358">
    <property type="entry name" value="Sig_transdc_His_kin-like_C"/>
</dbReference>
<keyword evidence="19" id="KW-0812">Transmembrane</keyword>
<keyword evidence="22" id="KW-1185">Reference proteome</keyword>
<evidence type="ECO:0000256" key="19">
    <source>
        <dbReference type="SAM" id="Phobius"/>
    </source>
</evidence>
<dbReference type="PRINTS" id="PR00344">
    <property type="entry name" value="BCTRLSENSOR"/>
</dbReference>
<dbReference type="Proteomes" id="UP000319103">
    <property type="component" value="Unassembled WGS sequence"/>
</dbReference>
<keyword evidence="14" id="KW-0408">Iron</keyword>
<comment type="caution">
    <text evidence="21">The sequence shown here is derived from an EMBL/GenBank/DDBJ whole genome shotgun (WGS) entry which is preliminary data.</text>
</comment>
<dbReference type="InterPro" id="IPR050482">
    <property type="entry name" value="Sensor_HK_TwoCompSys"/>
</dbReference>
<dbReference type="GO" id="GO:0046872">
    <property type="term" value="F:metal ion binding"/>
    <property type="evidence" value="ECO:0007669"/>
    <property type="project" value="UniProtKB-KW"/>
</dbReference>
<feature type="transmembrane region" description="Helical" evidence="19">
    <location>
        <begin position="150"/>
        <end position="167"/>
    </location>
</feature>
<keyword evidence="10" id="KW-0479">Metal-binding</keyword>
<keyword evidence="9" id="KW-0808">Transferase</keyword>
<feature type="transmembrane region" description="Helical" evidence="19">
    <location>
        <begin position="53"/>
        <end position="73"/>
    </location>
</feature>
<dbReference type="PANTHER" id="PTHR24421:SF10">
    <property type="entry name" value="NITRATE_NITRITE SENSOR PROTEIN NARQ"/>
    <property type="match status" value="1"/>
</dbReference>
<keyword evidence="15" id="KW-0902">Two-component regulatory system</keyword>
<dbReference type="InterPro" id="IPR036890">
    <property type="entry name" value="HATPase_C_sf"/>
</dbReference>
<keyword evidence="16" id="KW-0411">Iron-sulfur</keyword>
<evidence type="ECO:0000313" key="22">
    <source>
        <dbReference type="Proteomes" id="UP000319103"/>
    </source>
</evidence>
<evidence type="ECO:0000256" key="3">
    <source>
        <dbReference type="ARBA" id="ARBA00004496"/>
    </source>
</evidence>
<comment type="subcellular location">
    <subcellularLocation>
        <location evidence="3">Cytoplasm</location>
    </subcellularLocation>
</comment>
<evidence type="ECO:0000256" key="18">
    <source>
        <dbReference type="ARBA" id="ARBA00030800"/>
    </source>
</evidence>
<dbReference type="RefSeq" id="WP_141634596.1">
    <property type="nucleotide sequence ID" value="NZ_VIGB01000003.1"/>
</dbReference>
<dbReference type="InterPro" id="IPR011712">
    <property type="entry name" value="Sig_transdc_His_kin_sub3_dim/P"/>
</dbReference>
<evidence type="ECO:0000256" key="2">
    <source>
        <dbReference type="ARBA" id="ARBA00001966"/>
    </source>
</evidence>
<feature type="transmembrane region" description="Helical" evidence="19">
    <location>
        <begin position="12"/>
        <end position="32"/>
    </location>
</feature>
<keyword evidence="8" id="KW-0597">Phosphoprotein</keyword>
<comment type="cofactor">
    <cofactor evidence="2">
        <name>[4Fe-4S] cluster</name>
        <dbReference type="ChEBI" id="CHEBI:49883"/>
    </cofactor>
</comment>
<evidence type="ECO:0000256" key="10">
    <source>
        <dbReference type="ARBA" id="ARBA00022723"/>
    </source>
</evidence>
<dbReference type="InterPro" id="IPR003594">
    <property type="entry name" value="HATPase_dom"/>
</dbReference>
<dbReference type="InterPro" id="IPR005467">
    <property type="entry name" value="His_kinase_dom"/>
</dbReference>
<dbReference type="GO" id="GO:0051539">
    <property type="term" value="F:4 iron, 4 sulfur cluster binding"/>
    <property type="evidence" value="ECO:0007669"/>
    <property type="project" value="UniProtKB-KW"/>
</dbReference>
<evidence type="ECO:0000256" key="8">
    <source>
        <dbReference type="ARBA" id="ARBA00022553"/>
    </source>
</evidence>
<evidence type="ECO:0000256" key="11">
    <source>
        <dbReference type="ARBA" id="ARBA00022741"/>
    </source>
</evidence>
<evidence type="ECO:0000256" key="15">
    <source>
        <dbReference type="ARBA" id="ARBA00023012"/>
    </source>
</evidence>
<feature type="transmembrane region" description="Helical" evidence="19">
    <location>
        <begin position="93"/>
        <end position="114"/>
    </location>
</feature>
<dbReference type="EMBL" id="VIGB01000003">
    <property type="protein sequence ID" value="TQF04002.1"/>
    <property type="molecule type" value="Genomic_DNA"/>
</dbReference>
<name>A0A540W4T2_9ACTN</name>
<proteinExistence type="predicted"/>
<evidence type="ECO:0000256" key="9">
    <source>
        <dbReference type="ARBA" id="ARBA00022679"/>
    </source>
</evidence>
<sequence>MPRPPWLRRLPSGVWSALTWCAAGLFALLLFVTTTGLRPHPSVTLGIPGRAGLAVVLARAGLAVVLALAIGWARRWPLPVFGVLLAESCAFAALGMRTWPFFLVLAVLVGYLAATRPRRTALAAAGAELAVWVGQWAALDQGQETVSDLLSMLSALAAVIAIAWLIGNSIRQQRDYGEALRSHALTAERLRIARELHDMVAHSMGVIAFQAGAAGLVLDTQPANARKALGAIETTSRETLAGLRRMLVSLRRADEDLSEAAVAVGLEALDRLAETTSDAGVRVQVHREGRARPLPPEIDVAAFRIIQESVTNTVRHSGARHCQVCVTYGDEELAIEITDDGQGAGRSSAGSGFGIAGMRERVALLGGRFSAGSRPEGGFRVTAELPV</sequence>
<dbReference type="OrthoDB" id="227596at2"/>
<dbReference type="GO" id="GO:0005524">
    <property type="term" value="F:ATP binding"/>
    <property type="evidence" value="ECO:0007669"/>
    <property type="project" value="UniProtKB-KW"/>
</dbReference>
<dbReference type="CDD" id="cd16917">
    <property type="entry name" value="HATPase_UhpB-NarQ-NarX-like"/>
    <property type="match status" value="1"/>
</dbReference>
<evidence type="ECO:0000256" key="1">
    <source>
        <dbReference type="ARBA" id="ARBA00000085"/>
    </source>
</evidence>
<comment type="catalytic activity">
    <reaction evidence="1">
        <text>ATP + protein L-histidine = ADP + protein N-phospho-L-histidine.</text>
        <dbReference type="EC" id="2.7.13.3"/>
    </reaction>
</comment>
<dbReference type="Gene3D" id="3.30.565.10">
    <property type="entry name" value="Histidine kinase-like ATPase, C-terminal domain"/>
    <property type="match status" value="1"/>
</dbReference>
<keyword evidence="12 21" id="KW-0418">Kinase</keyword>
<keyword evidence="7" id="KW-0963">Cytoplasm</keyword>
<evidence type="ECO:0000256" key="16">
    <source>
        <dbReference type="ARBA" id="ARBA00023014"/>
    </source>
</evidence>
<evidence type="ECO:0000256" key="7">
    <source>
        <dbReference type="ARBA" id="ARBA00022490"/>
    </source>
</evidence>
<dbReference type="Pfam" id="PF07730">
    <property type="entry name" value="HisKA_3"/>
    <property type="match status" value="1"/>
</dbReference>
<dbReference type="AlphaFoldDB" id="A0A540W4T2"/>
<reference evidence="21 22" key="1">
    <citation type="submission" date="2019-06" db="EMBL/GenBank/DDBJ databases">
        <title>Description of Kitasatospora acidophila sp. nov. isolated from pine grove soil, and reclassification of Streptomyces novaecaesareae to Kitasatospora novaeceasareae comb. nov.</title>
        <authorList>
            <person name="Kim M.J."/>
        </authorList>
    </citation>
    <scope>NUCLEOTIDE SEQUENCE [LARGE SCALE GENOMIC DNA]</scope>
    <source>
        <strain evidence="21 22">MMS16-CNU292</strain>
    </source>
</reference>
<protein>
    <recommendedName>
        <fullName evidence="5">Oxygen sensor histidine kinase NreB</fullName>
        <ecNumber evidence="4">2.7.13.3</ecNumber>
    </recommendedName>
    <alternativeName>
        <fullName evidence="18">Nitrogen regulation protein B</fullName>
    </alternativeName>
</protein>
<keyword evidence="6" id="KW-0004">4Fe-4S</keyword>
<keyword evidence="11" id="KW-0547">Nucleotide-binding</keyword>
<evidence type="ECO:0000256" key="5">
    <source>
        <dbReference type="ARBA" id="ARBA00017322"/>
    </source>
</evidence>
<feature type="transmembrane region" description="Helical" evidence="19">
    <location>
        <begin position="121"/>
        <end position="138"/>
    </location>
</feature>
<keyword evidence="19" id="KW-1133">Transmembrane helix</keyword>
<evidence type="ECO:0000259" key="20">
    <source>
        <dbReference type="PROSITE" id="PS50109"/>
    </source>
</evidence>
<evidence type="ECO:0000256" key="4">
    <source>
        <dbReference type="ARBA" id="ARBA00012438"/>
    </source>
</evidence>
<evidence type="ECO:0000256" key="13">
    <source>
        <dbReference type="ARBA" id="ARBA00022840"/>
    </source>
</evidence>
<accession>A0A540W4T2</accession>
<dbReference type="SUPFAM" id="SSF55874">
    <property type="entry name" value="ATPase domain of HSP90 chaperone/DNA topoisomerase II/histidine kinase"/>
    <property type="match status" value="1"/>
</dbReference>
<dbReference type="GO" id="GO:0000155">
    <property type="term" value="F:phosphorelay sensor kinase activity"/>
    <property type="evidence" value="ECO:0007669"/>
    <property type="project" value="InterPro"/>
</dbReference>
<evidence type="ECO:0000256" key="14">
    <source>
        <dbReference type="ARBA" id="ARBA00023004"/>
    </source>
</evidence>
<dbReference type="GO" id="GO:0016020">
    <property type="term" value="C:membrane"/>
    <property type="evidence" value="ECO:0007669"/>
    <property type="project" value="InterPro"/>
</dbReference>
<dbReference type="PROSITE" id="PS50109">
    <property type="entry name" value="HIS_KIN"/>
    <property type="match status" value="1"/>
</dbReference>
<dbReference type="EC" id="2.7.13.3" evidence="4"/>
<dbReference type="Pfam" id="PF02518">
    <property type="entry name" value="HATPase_c"/>
    <property type="match status" value="1"/>
</dbReference>
<gene>
    <name evidence="21" type="ORF">E6W39_19410</name>
</gene>
<comment type="function">
    <text evidence="17">Member of the two-component regulatory system NreB/NreC involved in the control of dissimilatory nitrate/nitrite reduction in response to oxygen. NreB functions as a direct oxygen sensor histidine kinase which is autophosphorylated, in the absence of oxygen, probably at the conserved histidine residue, and transfers its phosphate group probably to a conserved aspartate residue of NreC. NreB/NreC activates the expression of the nitrate (narGHJI) and nitrite (nir) reductase operons, as well as the putative nitrate transporter gene narT.</text>
</comment>